<keyword evidence="3" id="KW-0732">Signal</keyword>
<dbReference type="InterPro" id="IPR001314">
    <property type="entry name" value="Peptidase_S1A"/>
</dbReference>
<accession>A0A5E4Q4T8</accession>
<dbReference type="EMBL" id="FZQP02001382">
    <property type="protein sequence ID" value="VVC92728.1"/>
    <property type="molecule type" value="Genomic_DNA"/>
</dbReference>
<keyword evidence="1" id="KW-1015">Disulfide bond</keyword>
<dbReference type="Pfam" id="PF00089">
    <property type="entry name" value="Trypsin"/>
    <property type="match status" value="4"/>
</dbReference>
<dbReference type="InterPro" id="IPR033116">
    <property type="entry name" value="TRYPSIN_SER"/>
</dbReference>
<dbReference type="GO" id="GO:0004252">
    <property type="term" value="F:serine-type endopeptidase activity"/>
    <property type="evidence" value="ECO:0007669"/>
    <property type="project" value="InterPro"/>
</dbReference>
<protein>
    <recommendedName>
        <fullName evidence="4">Peptidase S1 domain-containing protein</fullName>
    </recommendedName>
</protein>
<evidence type="ECO:0000256" key="2">
    <source>
        <dbReference type="RuleBase" id="RU363034"/>
    </source>
</evidence>
<feature type="signal peptide" evidence="3">
    <location>
        <begin position="1"/>
        <end position="17"/>
    </location>
</feature>
<dbReference type="PANTHER" id="PTHR24252:SF7">
    <property type="entry name" value="HYALIN"/>
    <property type="match status" value="1"/>
</dbReference>
<dbReference type="InterPro" id="IPR001254">
    <property type="entry name" value="Trypsin_dom"/>
</dbReference>
<evidence type="ECO:0000256" key="1">
    <source>
        <dbReference type="ARBA" id="ARBA00023157"/>
    </source>
</evidence>
<dbReference type="GO" id="GO:0006508">
    <property type="term" value="P:proteolysis"/>
    <property type="evidence" value="ECO:0007669"/>
    <property type="project" value="UniProtKB-KW"/>
</dbReference>
<reference evidence="5 6" key="1">
    <citation type="submission" date="2017-07" db="EMBL/GenBank/DDBJ databases">
        <authorList>
            <person name="Talla V."/>
            <person name="Backstrom N."/>
        </authorList>
    </citation>
    <scope>NUCLEOTIDE SEQUENCE [LARGE SCALE GENOMIC DNA]</scope>
</reference>
<evidence type="ECO:0000313" key="5">
    <source>
        <dbReference type="EMBL" id="VVC92728.1"/>
    </source>
</evidence>
<evidence type="ECO:0000313" key="6">
    <source>
        <dbReference type="Proteomes" id="UP000324832"/>
    </source>
</evidence>
<dbReference type="PRINTS" id="PR00722">
    <property type="entry name" value="CHYMOTRYPSIN"/>
</dbReference>
<feature type="chain" id="PRO_5022831186" description="Peptidase S1 domain-containing protein" evidence="3">
    <location>
        <begin position="18"/>
        <end position="857"/>
    </location>
</feature>
<dbReference type="CDD" id="cd00190">
    <property type="entry name" value="Tryp_SPc"/>
    <property type="match status" value="3"/>
</dbReference>
<keyword evidence="2" id="KW-0720">Serine protease</keyword>
<dbReference type="Proteomes" id="UP000324832">
    <property type="component" value="Unassembled WGS sequence"/>
</dbReference>
<feature type="domain" description="Peptidase S1" evidence="4">
    <location>
        <begin position="367"/>
        <end position="614"/>
    </location>
</feature>
<evidence type="ECO:0000259" key="4">
    <source>
        <dbReference type="PROSITE" id="PS50240"/>
    </source>
</evidence>
<feature type="domain" description="Peptidase S1" evidence="4">
    <location>
        <begin position="651"/>
        <end position="856"/>
    </location>
</feature>
<keyword evidence="2" id="KW-0645">Protease</keyword>
<dbReference type="PROSITE" id="PS00134">
    <property type="entry name" value="TRYPSIN_HIS"/>
    <property type="match status" value="3"/>
</dbReference>
<gene>
    <name evidence="5" type="ORF">LSINAPIS_LOCUS5096</name>
</gene>
<dbReference type="PANTHER" id="PTHR24252">
    <property type="entry name" value="ACROSIN-RELATED"/>
    <property type="match status" value="1"/>
</dbReference>
<dbReference type="InterPro" id="IPR009003">
    <property type="entry name" value="Peptidase_S1_PA"/>
</dbReference>
<sequence length="857" mass="91420">MKVLAALLFALIPLAFAEDILENSDIPSYNTAYGYLSRFGIPEAERIRKAEEQMTNNADSRIAGGSLSTLGQFPYQAGLISDIIGLSGNGVCGGSLLSARSVVTAAHCWFDGINRAWRFTVVLGSVTLFHGGTRIQSSSVRTHPRWFPVFIRNDVAIVTLPQAVQFSATISPISLPTPQEAQETFAGTQAVASGFGLTGDDHELTNQQSLSHVNLNVISNLRCSIAFPYVLQDSNICTSGRGGTSTCRGDSGGPLVVEWANRPILIGITSFGSALGCEVGFPAAFVRVTSYLDFINEHKNPSNETMKVLTALLFAFIPLAFAKNIVEDGDIPSYNTAYGYLSKFGIPEAERIRKAEEQMIKNPDSRIAGGSPSALGQFPYQAGLISDIIGLSGNGVCGGSLLSARSVVTAAHCWFDGINRAWRFTVVLGSITLFHGGTRIHSSAVRTHPSWFPLLIRNDIAVVNLPLSVQFSSNISPISLPTPLQAEFDTFAGQRGIASGFGLTGDDHELTNQQFLSHATLTIISNEVCSIAYPSVIQASNICTSGRGGTSTCRGDSGGPLVVVREKGPILVGITSFGIRIGCEVGYPAAFVLAALLFTLIPLAFAEDILENSDIPSYNTAYGYLTRFGIPEAERIRKAEEQMIKNPDSRIAGGSPSAPGQFPYQAGLISDIIGLSGNGVCGGSLLSARSVVTAAHCWFDGINRAWRFTVVLGSVTLFHGGTRIQTTFVRTHPSWFPLLIRNDVAVIDLLQAVQFSDHELTNQQHLSHVTLTVISNEICSIAFPSVLQNSNICTSGRGGASTCRGDSGGPLVAEVAKRPILIGIVSFGITFGCEIGYPAAYARVTSFLDFINGEIVN</sequence>
<dbReference type="SMART" id="SM00020">
    <property type="entry name" value="Tryp_SPc"/>
    <property type="match status" value="3"/>
</dbReference>
<organism evidence="5 6">
    <name type="scientific">Leptidea sinapis</name>
    <dbReference type="NCBI Taxonomy" id="189913"/>
    <lineage>
        <taxon>Eukaryota</taxon>
        <taxon>Metazoa</taxon>
        <taxon>Ecdysozoa</taxon>
        <taxon>Arthropoda</taxon>
        <taxon>Hexapoda</taxon>
        <taxon>Insecta</taxon>
        <taxon>Pterygota</taxon>
        <taxon>Neoptera</taxon>
        <taxon>Endopterygota</taxon>
        <taxon>Lepidoptera</taxon>
        <taxon>Glossata</taxon>
        <taxon>Ditrysia</taxon>
        <taxon>Papilionoidea</taxon>
        <taxon>Pieridae</taxon>
        <taxon>Dismorphiinae</taxon>
        <taxon>Leptidea</taxon>
    </lineage>
</organism>
<dbReference type="PROSITE" id="PS00135">
    <property type="entry name" value="TRYPSIN_SER"/>
    <property type="match status" value="3"/>
</dbReference>
<keyword evidence="6" id="KW-1185">Reference proteome</keyword>
<dbReference type="InterPro" id="IPR043504">
    <property type="entry name" value="Peptidase_S1_PA_chymotrypsin"/>
</dbReference>
<dbReference type="InterPro" id="IPR018114">
    <property type="entry name" value="TRYPSIN_HIS"/>
</dbReference>
<dbReference type="PROSITE" id="PS50240">
    <property type="entry name" value="TRYPSIN_DOM"/>
    <property type="match status" value="3"/>
</dbReference>
<dbReference type="AlphaFoldDB" id="A0A5E4Q4T8"/>
<name>A0A5E4Q4T8_9NEOP</name>
<dbReference type="SUPFAM" id="SSF50494">
    <property type="entry name" value="Trypsin-like serine proteases"/>
    <property type="match status" value="3"/>
</dbReference>
<proteinExistence type="predicted"/>
<keyword evidence="2" id="KW-0378">Hydrolase</keyword>
<feature type="domain" description="Peptidase S1" evidence="4">
    <location>
        <begin position="62"/>
        <end position="300"/>
    </location>
</feature>
<dbReference type="Gene3D" id="2.40.10.10">
    <property type="entry name" value="Trypsin-like serine proteases"/>
    <property type="match status" value="4"/>
</dbReference>
<evidence type="ECO:0000256" key="3">
    <source>
        <dbReference type="SAM" id="SignalP"/>
    </source>
</evidence>